<dbReference type="OrthoDB" id="396469at2"/>
<reference evidence="2" key="1">
    <citation type="submission" date="2018-06" db="EMBL/GenBank/DDBJ databases">
        <title>Complete genome sequences of Mycoplasma anatis, M. anseris and M. cloacale type strains.</title>
        <authorList>
            <person name="Grozner D."/>
            <person name="Forro B."/>
            <person name="Sulyok K.M."/>
            <person name="Marton S."/>
            <person name="Kreizinger Z."/>
            <person name="Banyai K."/>
            <person name="Gyuranecz M."/>
        </authorList>
    </citation>
    <scope>NUCLEOTIDE SEQUENCE [LARGE SCALE GENOMIC DNA]</scope>
    <source>
        <strain evidence="2">NCTC 10199</strain>
    </source>
</reference>
<evidence type="ECO:0000313" key="2">
    <source>
        <dbReference type="Proteomes" id="UP000249865"/>
    </source>
</evidence>
<accession>A0A2Z4LL77</accession>
<protein>
    <submittedName>
        <fullName evidence="1">Uncharacterized protein</fullName>
    </submittedName>
</protein>
<dbReference type="RefSeq" id="WP_029330484.1">
    <property type="nucleotide sequence ID" value="NZ_CP030103.1"/>
</dbReference>
<sequence length="303" mass="35370">MADLFKFPKLSKKEQAVVEELRNNVLNCPVILDIIKNLKLTEEHIKTGFPLLVKYYLDYIDHQKLPEWKIIINSNDCLDMDITNTEMVKKEKILSNFWLTDITPLPIELHHYLTTPLIKKPRSILTNFSKAIKNFDIELNDYLSKVVKNKLELTDNLLIIDNSFLDARAIIKFLSTFFVMYLNKTVAVVDINALYQTLQKNSKNPEYNAHIFSLLSEVDYLFLERMAVGEKPEWFINELINVFNNRNVNRKPFYLSSPVDILSNDIKIIATSWSKSSNVGLEQVEQLFKSSIALYTRIFKRKV</sequence>
<keyword evidence="2" id="KW-1185">Reference proteome</keyword>
<organism evidence="1 2">
    <name type="scientific">Metamycoplasma cloacale</name>
    <dbReference type="NCBI Taxonomy" id="92401"/>
    <lineage>
        <taxon>Bacteria</taxon>
        <taxon>Bacillati</taxon>
        <taxon>Mycoplasmatota</taxon>
        <taxon>Mycoplasmoidales</taxon>
        <taxon>Metamycoplasmataceae</taxon>
        <taxon>Metamycoplasma</taxon>
    </lineage>
</organism>
<dbReference type="EMBL" id="CP030103">
    <property type="protein sequence ID" value="AWX42479.1"/>
    <property type="molecule type" value="Genomic_DNA"/>
</dbReference>
<proteinExistence type="predicted"/>
<dbReference type="AlphaFoldDB" id="A0A2Z4LL77"/>
<dbReference type="KEGG" id="mclo:DK849_00040"/>
<gene>
    <name evidence="1" type="ORF">DK849_00040</name>
</gene>
<dbReference type="Proteomes" id="UP000249865">
    <property type="component" value="Chromosome"/>
</dbReference>
<name>A0A2Z4LL77_9BACT</name>
<evidence type="ECO:0000313" key="1">
    <source>
        <dbReference type="EMBL" id="AWX42479.1"/>
    </source>
</evidence>